<name>A0A401GHQ2_9APHY</name>
<keyword evidence="2" id="KW-1185">Reference proteome</keyword>
<comment type="caution">
    <text evidence="1">The sequence shown here is derived from an EMBL/GenBank/DDBJ whole genome shotgun (WGS) entry which is preliminary data.</text>
</comment>
<dbReference type="RefSeq" id="XP_027612615.1">
    <property type="nucleotide sequence ID" value="XM_027756814.1"/>
</dbReference>
<dbReference type="InParanoid" id="A0A401GHQ2"/>
<evidence type="ECO:0000313" key="1">
    <source>
        <dbReference type="EMBL" id="GBE81702.1"/>
    </source>
</evidence>
<reference evidence="1 2" key="1">
    <citation type="journal article" date="2018" name="Sci. Rep.">
        <title>Genome sequence of the cauliflower mushroom Sparassis crispa (Hanabiratake) and its association with beneficial usage.</title>
        <authorList>
            <person name="Kiyama R."/>
            <person name="Furutani Y."/>
            <person name="Kawaguchi K."/>
            <person name="Nakanishi T."/>
        </authorList>
    </citation>
    <scope>NUCLEOTIDE SEQUENCE [LARGE SCALE GENOMIC DNA]</scope>
</reference>
<proteinExistence type="predicted"/>
<dbReference type="AlphaFoldDB" id="A0A401GHQ2"/>
<dbReference type="Proteomes" id="UP000287166">
    <property type="component" value="Unassembled WGS sequence"/>
</dbReference>
<sequence>MSLQERFQHPAPARLTRNSLNIPMAVPLYPCNPLRHSFRATCSSQDLSGSERRRFKGCDICCSGTPCLDVSGML</sequence>
<dbReference type="EMBL" id="BFAD01000004">
    <property type="protein sequence ID" value="GBE81702.1"/>
    <property type="molecule type" value="Genomic_DNA"/>
</dbReference>
<gene>
    <name evidence="1" type="ORF">SCP_0400730</name>
</gene>
<dbReference type="GeneID" id="38778619"/>
<accession>A0A401GHQ2</accession>
<evidence type="ECO:0000313" key="2">
    <source>
        <dbReference type="Proteomes" id="UP000287166"/>
    </source>
</evidence>
<organism evidence="1 2">
    <name type="scientific">Sparassis crispa</name>
    <dbReference type="NCBI Taxonomy" id="139825"/>
    <lineage>
        <taxon>Eukaryota</taxon>
        <taxon>Fungi</taxon>
        <taxon>Dikarya</taxon>
        <taxon>Basidiomycota</taxon>
        <taxon>Agaricomycotina</taxon>
        <taxon>Agaricomycetes</taxon>
        <taxon>Polyporales</taxon>
        <taxon>Sparassidaceae</taxon>
        <taxon>Sparassis</taxon>
    </lineage>
</organism>
<protein>
    <submittedName>
        <fullName evidence="1">Uncharacterized protein</fullName>
    </submittedName>
</protein>